<dbReference type="EMBL" id="FQ670204">
    <property type="protein sequence ID" value="CBY87552.1"/>
    <property type="molecule type" value="Genomic_DNA"/>
</dbReference>
<proteinExistence type="predicted"/>
<sequence>MGENFMSLNNSLTTFNSQLPDLSVNTIPAINQLVSALRIPRDVLASDEEIRYAWNDLPRELRNIPVQNVNPELIARMCIAISSGLFDGAINYIWNASILRLRDKVRTFGLPIVAQVLERDFEEGHLIALQDSQLLDLCLQLNILNEEGFLFLGQCRNIRNNFSAAHPSLGNLNDREFITFLNRCIKYALGDSSSPKGVNISDFIQSIKGGRFNQEQREYWIDRLSKTHEAQKQLLIIMAHGIYCDPNSQETTRLNALDICAFFQNSFSASLKSSLIDKHSEYIAKGDEQRLRASSQFFEKLSLLGLLSAPQQHAIFSAAINRLQIAHDGLNNFYNEPPYAERLAELSQNTAVPETAQSDFVDTIVSCYLGNRYGVSWGAIPFYEKIIRNFSPKEINLMITHAKINSSKIGRKTNDEYGRIRFIEALKLIDSGSIPSGVRPAYDQLLNNK</sequence>
<evidence type="ECO:0000313" key="1">
    <source>
        <dbReference type="EMBL" id="CBY87552.1"/>
    </source>
</evidence>
<name>A0AAV2U619_HAEIF</name>
<dbReference type="AlphaFoldDB" id="A0AAV2U619"/>
<accession>A0AAV2U619</accession>
<evidence type="ECO:0000313" key="2">
    <source>
        <dbReference type="Proteomes" id="UP000006797"/>
    </source>
</evidence>
<protein>
    <submittedName>
        <fullName evidence="1">Uncharacterized protein</fullName>
    </submittedName>
</protein>
<dbReference type="Proteomes" id="UP000006797">
    <property type="component" value="Chromosome"/>
</dbReference>
<gene>
    <name evidence="1" type="ORF">HICON_02690</name>
</gene>
<organism evidence="1 2">
    <name type="scientific">Haemophilus influenzae F3047</name>
    <dbReference type="NCBI Taxonomy" id="935897"/>
    <lineage>
        <taxon>Bacteria</taxon>
        <taxon>Pseudomonadati</taxon>
        <taxon>Pseudomonadota</taxon>
        <taxon>Gammaproteobacteria</taxon>
        <taxon>Pasteurellales</taxon>
        <taxon>Pasteurellaceae</taxon>
        <taxon>Haemophilus</taxon>
    </lineage>
</organism>
<reference evidence="1 2" key="1">
    <citation type="journal article" date="2012" name="Emerg. Infect. Dis.">
        <title>Lineage-specific Virulence Determinants of Haemophilus influenzae Biogroup aegyptius.</title>
        <authorList>
            <person name="Strouts F.R."/>
            <person name="Power P."/>
            <person name="Croucher N.J."/>
            <person name="Corton N."/>
            <person name="van Tonder A."/>
            <person name="Quail M.A."/>
            <person name="Langford P.R."/>
            <person name="Hudson M.J."/>
            <person name="Parkhill J."/>
            <person name="Kroll J.S."/>
            <person name="Bentley S.D."/>
        </authorList>
    </citation>
    <scope>NUCLEOTIDE SEQUENCE [LARGE SCALE GENOMIC DNA]</scope>
    <source>
        <strain evidence="1 2">F3047</strain>
    </source>
</reference>
<dbReference type="KEGG" id="hil:HICON_02690"/>